<dbReference type="RefSeq" id="WP_344760594.1">
    <property type="nucleotide sequence ID" value="NZ_BAAAZU010000031.1"/>
</dbReference>
<dbReference type="PROSITE" id="PS01081">
    <property type="entry name" value="HTH_TETR_1"/>
    <property type="match status" value="1"/>
</dbReference>
<proteinExistence type="predicted"/>
<dbReference type="PROSITE" id="PS50977">
    <property type="entry name" value="HTH_TETR_2"/>
    <property type="match status" value="1"/>
</dbReference>
<dbReference type="PANTHER" id="PTHR30055">
    <property type="entry name" value="HTH-TYPE TRANSCRIPTIONAL REGULATOR RUTR"/>
    <property type="match status" value="1"/>
</dbReference>
<feature type="domain" description="HTH tetR-type" evidence="4">
    <location>
        <begin position="42"/>
        <end position="102"/>
    </location>
</feature>
<name>A0ABP7N048_9GAMM</name>
<dbReference type="SUPFAM" id="SSF46689">
    <property type="entry name" value="Homeodomain-like"/>
    <property type="match status" value="1"/>
</dbReference>
<dbReference type="InterPro" id="IPR023772">
    <property type="entry name" value="DNA-bd_HTH_TetR-type_CS"/>
</dbReference>
<feature type="region of interest" description="Disordered" evidence="3">
    <location>
        <begin position="1"/>
        <end position="39"/>
    </location>
</feature>
<dbReference type="Pfam" id="PF00440">
    <property type="entry name" value="TetR_N"/>
    <property type="match status" value="1"/>
</dbReference>
<feature type="compositionally biased region" description="Low complexity" evidence="3">
    <location>
        <begin position="26"/>
        <end position="39"/>
    </location>
</feature>
<dbReference type="InterPro" id="IPR009057">
    <property type="entry name" value="Homeodomain-like_sf"/>
</dbReference>
<gene>
    <name evidence="5" type="ORF">GCM10022229_27490</name>
</gene>
<dbReference type="InterPro" id="IPR001647">
    <property type="entry name" value="HTH_TetR"/>
</dbReference>
<comment type="caution">
    <text evidence="5">The sequence shown here is derived from an EMBL/GenBank/DDBJ whole genome shotgun (WGS) entry which is preliminary data.</text>
</comment>
<evidence type="ECO:0000313" key="5">
    <source>
        <dbReference type="EMBL" id="GAA3932405.1"/>
    </source>
</evidence>
<reference evidence="6" key="1">
    <citation type="journal article" date="2019" name="Int. J. Syst. Evol. Microbiol.">
        <title>The Global Catalogue of Microorganisms (GCM) 10K type strain sequencing project: providing services to taxonomists for standard genome sequencing and annotation.</title>
        <authorList>
            <consortium name="The Broad Institute Genomics Platform"/>
            <consortium name="The Broad Institute Genome Sequencing Center for Infectious Disease"/>
            <person name="Wu L."/>
            <person name="Ma J."/>
        </authorList>
    </citation>
    <scope>NUCLEOTIDE SEQUENCE [LARGE SCALE GENOMIC DNA]</scope>
    <source>
        <strain evidence="6">JCM 16916</strain>
    </source>
</reference>
<dbReference type="EMBL" id="BAAAZU010000031">
    <property type="protein sequence ID" value="GAA3932405.1"/>
    <property type="molecule type" value="Genomic_DNA"/>
</dbReference>
<dbReference type="PANTHER" id="PTHR30055:SF219">
    <property type="entry name" value="TRANSCRIPTIONAL REGULATORY PROTEIN"/>
    <property type="match status" value="1"/>
</dbReference>
<evidence type="ECO:0000256" key="1">
    <source>
        <dbReference type="ARBA" id="ARBA00023125"/>
    </source>
</evidence>
<evidence type="ECO:0000259" key="4">
    <source>
        <dbReference type="PROSITE" id="PS50977"/>
    </source>
</evidence>
<dbReference type="Gene3D" id="1.10.357.10">
    <property type="entry name" value="Tetracycline Repressor, domain 2"/>
    <property type="match status" value="1"/>
</dbReference>
<dbReference type="PRINTS" id="PR00455">
    <property type="entry name" value="HTHTETR"/>
</dbReference>
<evidence type="ECO:0000256" key="2">
    <source>
        <dbReference type="PROSITE-ProRule" id="PRU00335"/>
    </source>
</evidence>
<keyword evidence="6" id="KW-1185">Reference proteome</keyword>
<accession>A0ABP7N048</accession>
<dbReference type="Proteomes" id="UP001501727">
    <property type="component" value="Unassembled WGS sequence"/>
</dbReference>
<dbReference type="SUPFAM" id="SSF48498">
    <property type="entry name" value="Tetracyclin repressor-like, C-terminal domain"/>
    <property type="match status" value="1"/>
</dbReference>
<sequence>MDSRSPKSGAGRRPARKGADAGPGTGRVARPRAPGRPVGKVADQRERLLDAAIACFVRQGISATSLRAIASEAGVTPALLHYYFGDKAQLVDALVEERMLAGFATLRERVLAAGDDVADTVAAFVCGVTEVMKVYPWWPQLWVREVLCEGGALRDLLVTRIAPQITRTIVARFATAQARGALNADLDPRLLMTSLVGLTLLPAAGAPIWRALFDAEDLGLDDVRRHAIALLDRGLELKEPGE</sequence>
<feature type="DNA-binding region" description="H-T-H motif" evidence="2">
    <location>
        <begin position="65"/>
        <end position="84"/>
    </location>
</feature>
<evidence type="ECO:0000313" key="6">
    <source>
        <dbReference type="Proteomes" id="UP001501727"/>
    </source>
</evidence>
<organism evidence="5 6">
    <name type="scientific">Luteimonas lutimaris</name>
    <dbReference type="NCBI Taxonomy" id="698645"/>
    <lineage>
        <taxon>Bacteria</taxon>
        <taxon>Pseudomonadati</taxon>
        <taxon>Pseudomonadota</taxon>
        <taxon>Gammaproteobacteria</taxon>
        <taxon>Lysobacterales</taxon>
        <taxon>Lysobacteraceae</taxon>
        <taxon>Luteimonas</taxon>
    </lineage>
</organism>
<evidence type="ECO:0000256" key="3">
    <source>
        <dbReference type="SAM" id="MobiDB-lite"/>
    </source>
</evidence>
<dbReference type="InterPro" id="IPR050109">
    <property type="entry name" value="HTH-type_TetR-like_transc_reg"/>
</dbReference>
<protein>
    <submittedName>
        <fullName evidence="5">TetR/AcrR family transcriptional regulator</fullName>
    </submittedName>
</protein>
<keyword evidence="1 2" id="KW-0238">DNA-binding</keyword>
<dbReference type="InterPro" id="IPR036271">
    <property type="entry name" value="Tet_transcr_reg_TetR-rel_C_sf"/>
</dbReference>